<feature type="transmembrane region" description="Helical" evidence="1">
    <location>
        <begin position="238"/>
        <end position="256"/>
    </location>
</feature>
<dbReference type="PANTHER" id="PTHR36714:SF1">
    <property type="entry name" value="T23E23.1"/>
    <property type="match status" value="1"/>
</dbReference>
<sequence>MIIGIPSLLTRHSIHQSTFPLLMTKRANQNSRSFIAKINAVNPTQNKMMESTELITKDKLEFLGIIKESLKIPAKKPTFILLSFLTSVPPFCFFLWQHLVLHQLIYEAGANFVAVYDPICGTHWPLCSFPPRYSLDSTLELIQRLSPTLALSAFSYLTIGHFLNVLNTIVLVHSASTIYAEKEAGSLKEMLFIKPFQEVGSLRGPYITSIYNLAMVWLTLAGVASFVVQMVSFPVNGLLSQAVFGLVASALVVKYLEWSAIWNVGLVVSILEEKHGYIGIWVAGYISRGCRGRGFLLMVVFLVWRVFLRMLFGYYGYLNKESGSMVVLIAVGEGGLVWFGEVMNWVVCTVYYYDCKRRFLEKKVDSEKQGGTNLV</sequence>
<dbReference type="Proteomes" id="UP001497516">
    <property type="component" value="Chromosome 6"/>
</dbReference>
<dbReference type="AlphaFoldDB" id="A0AAV2F0U1"/>
<gene>
    <name evidence="2" type="ORF">LTRI10_LOCUS32582</name>
</gene>
<keyword evidence="3" id="KW-1185">Reference proteome</keyword>
<feature type="transmembrane region" description="Helical" evidence="1">
    <location>
        <begin position="295"/>
        <end position="315"/>
    </location>
</feature>
<keyword evidence="1" id="KW-0472">Membrane</keyword>
<keyword evidence="1" id="KW-1133">Transmembrane helix</keyword>
<accession>A0AAV2F0U1</accession>
<feature type="transmembrane region" description="Helical" evidence="1">
    <location>
        <begin position="79"/>
        <end position="96"/>
    </location>
</feature>
<evidence type="ECO:0000313" key="3">
    <source>
        <dbReference type="Proteomes" id="UP001497516"/>
    </source>
</evidence>
<dbReference type="PANTHER" id="PTHR36714">
    <property type="entry name" value="T23E23.1"/>
    <property type="match status" value="1"/>
</dbReference>
<evidence type="ECO:0000256" key="1">
    <source>
        <dbReference type="SAM" id="Phobius"/>
    </source>
</evidence>
<protein>
    <recommendedName>
        <fullName evidence="4">Transmembrane protein</fullName>
    </recommendedName>
</protein>
<feature type="transmembrane region" description="Helical" evidence="1">
    <location>
        <begin position="210"/>
        <end position="232"/>
    </location>
</feature>
<keyword evidence="1" id="KW-0812">Transmembrane</keyword>
<feature type="transmembrane region" description="Helical" evidence="1">
    <location>
        <begin position="149"/>
        <end position="172"/>
    </location>
</feature>
<reference evidence="2 3" key="1">
    <citation type="submission" date="2024-04" db="EMBL/GenBank/DDBJ databases">
        <authorList>
            <person name="Fracassetti M."/>
        </authorList>
    </citation>
    <scope>NUCLEOTIDE SEQUENCE [LARGE SCALE GENOMIC DNA]</scope>
</reference>
<organism evidence="2 3">
    <name type="scientific">Linum trigynum</name>
    <dbReference type="NCBI Taxonomy" id="586398"/>
    <lineage>
        <taxon>Eukaryota</taxon>
        <taxon>Viridiplantae</taxon>
        <taxon>Streptophyta</taxon>
        <taxon>Embryophyta</taxon>
        <taxon>Tracheophyta</taxon>
        <taxon>Spermatophyta</taxon>
        <taxon>Magnoliopsida</taxon>
        <taxon>eudicotyledons</taxon>
        <taxon>Gunneridae</taxon>
        <taxon>Pentapetalae</taxon>
        <taxon>rosids</taxon>
        <taxon>fabids</taxon>
        <taxon>Malpighiales</taxon>
        <taxon>Linaceae</taxon>
        <taxon>Linum</taxon>
    </lineage>
</organism>
<name>A0AAV2F0U1_9ROSI</name>
<proteinExistence type="predicted"/>
<evidence type="ECO:0000313" key="2">
    <source>
        <dbReference type="EMBL" id="CAL1391896.1"/>
    </source>
</evidence>
<feature type="transmembrane region" description="Helical" evidence="1">
    <location>
        <begin position="335"/>
        <end position="353"/>
    </location>
</feature>
<evidence type="ECO:0008006" key="4">
    <source>
        <dbReference type="Google" id="ProtNLM"/>
    </source>
</evidence>
<dbReference type="EMBL" id="OZ034819">
    <property type="protein sequence ID" value="CAL1391896.1"/>
    <property type="molecule type" value="Genomic_DNA"/>
</dbReference>